<evidence type="ECO:0000256" key="1">
    <source>
        <dbReference type="ARBA" id="ARBA00001966"/>
    </source>
</evidence>
<reference evidence="10 11" key="1">
    <citation type="submission" date="2020-05" db="EMBL/GenBank/DDBJ databases">
        <title>Aquincola sp. isolate from soil.</title>
        <authorList>
            <person name="Han J."/>
            <person name="Kim D.-U."/>
        </authorList>
    </citation>
    <scope>NUCLEOTIDE SEQUENCE [LARGE SCALE GENOMIC DNA]</scope>
    <source>
        <strain evidence="10 11">S2</strain>
    </source>
</reference>
<comment type="caution">
    <text evidence="10">The sequence shown here is derived from an EMBL/GenBank/DDBJ whole genome shotgun (WGS) entry which is preliminary data.</text>
</comment>
<keyword evidence="7" id="KW-0408">Iron</keyword>
<dbReference type="PROSITE" id="PS51918">
    <property type="entry name" value="RADICAL_SAM"/>
    <property type="match status" value="1"/>
</dbReference>
<keyword evidence="8" id="KW-0411">Iron-sulfur</keyword>
<dbReference type="EMBL" id="JABRWJ010000010">
    <property type="protein sequence ID" value="NRF71005.1"/>
    <property type="molecule type" value="Genomic_DNA"/>
</dbReference>
<dbReference type="InterPro" id="IPR034457">
    <property type="entry name" value="Organic_radical-activating"/>
</dbReference>
<name>A0ABX2ER56_9BURK</name>
<evidence type="ECO:0000256" key="2">
    <source>
        <dbReference type="ARBA" id="ARBA00009777"/>
    </source>
</evidence>
<evidence type="ECO:0000256" key="4">
    <source>
        <dbReference type="ARBA" id="ARBA00022691"/>
    </source>
</evidence>
<keyword evidence="5" id="KW-0479">Metal-binding</keyword>
<evidence type="ECO:0000256" key="8">
    <source>
        <dbReference type="ARBA" id="ARBA00023014"/>
    </source>
</evidence>
<keyword evidence="6" id="KW-0560">Oxidoreductase</keyword>
<evidence type="ECO:0000256" key="7">
    <source>
        <dbReference type="ARBA" id="ARBA00023004"/>
    </source>
</evidence>
<sequence>MASRQPPEPRPAQLKVGGLTPFTSIDYPGKLSAVVFVQGCPWRCVYCHNPHLQRREGGDEGRSWPDVLGLLKRRVGLVDAVVFSGGEPTIDPQLGTAMADVRALGFSVGLHTAGIYPRRLAEVLDRVDWIGFDVKAPLSEAALHDGIASVAGSSKAVAESLSMVLRSGVELECRTTAHPGVLSEADLLVLAQQLAALGVRRYALQIARAVPGSPHRPEPTTAAYPSTDTLSGLQRAFAHFSVRRS</sequence>
<gene>
    <name evidence="10" type="ORF">HLB44_28770</name>
</gene>
<dbReference type="PROSITE" id="PS01087">
    <property type="entry name" value="RADICAL_ACTIVATING"/>
    <property type="match status" value="1"/>
</dbReference>
<feature type="domain" description="Radical SAM core" evidence="9">
    <location>
        <begin position="25"/>
        <end position="245"/>
    </location>
</feature>
<dbReference type="SFLD" id="SFLDG01094">
    <property type="entry name" value="Uncharacterised_Radical_SAM_Su"/>
    <property type="match status" value="1"/>
</dbReference>
<dbReference type="Gene3D" id="3.20.20.70">
    <property type="entry name" value="Aldolase class I"/>
    <property type="match status" value="1"/>
</dbReference>
<evidence type="ECO:0000259" key="9">
    <source>
        <dbReference type="PROSITE" id="PS51918"/>
    </source>
</evidence>
<dbReference type="InterPro" id="IPR012840">
    <property type="entry name" value="NrdG2"/>
</dbReference>
<organism evidence="10 11">
    <name type="scientific">Pseudaquabacterium terrae</name>
    <dbReference type="NCBI Taxonomy" id="2732868"/>
    <lineage>
        <taxon>Bacteria</taxon>
        <taxon>Pseudomonadati</taxon>
        <taxon>Pseudomonadota</taxon>
        <taxon>Betaproteobacteria</taxon>
        <taxon>Burkholderiales</taxon>
        <taxon>Sphaerotilaceae</taxon>
        <taxon>Pseudaquabacterium</taxon>
    </lineage>
</organism>
<keyword evidence="3" id="KW-0004">4Fe-4S</keyword>
<comment type="similarity">
    <text evidence="2">Belongs to the organic radical-activating enzymes family.</text>
</comment>
<evidence type="ECO:0000256" key="5">
    <source>
        <dbReference type="ARBA" id="ARBA00022723"/>
    </source>
</evidence>
<evidence type="ECO:0000256" key="3">
    <source>
        <dbReference type="ARBA" id="ARBA00022485"/>
    </source>
</evidence>
<dbReference type="PANTHER" id="PTHR30352:SF13">
    <property type="entry name" value="GLYCYL-RADICAL ENZYME ACTIVATING ENZYME YJJW-RELATED"/>
    <property type="match status" value="1"/>
</dbReference>
<dbReference type="SFLD" id="SFLDS00029">
    <property type="entry name" value="Radical_SAM"/>
    <property type="match status" value="1"/>
</dbReference>
<accession>A0ABX2ER56</accession>
<dbReference type="RefSeq" id="WP_173131307.1">
    <property type="nucleotide sequence ID" value="NZ_JABRWJ010000010.1"/>
</dbReference>
<evidence type="ECO:0000313" key="11">
    <source>
        <dbReference type="Proteomes" id="UP000737171"/>
    </source>
</evidence>
<dbReference type="NCBIfam" id="TIGR02495">
    <property type="entry name" value="NrdG2"/>
    <property type="match status" value="1"/>
</dbReference>
<proteinExistence type="inferred from homology"/>
<comment type="cofactor">
    <cofactor evidence="1">
        <name>[4Fe-4S] cluster</name>
        <dbReference type="ChEBI" id="CHEBI:49883"/>
    </cofactor>
</comment>
<dbReference type="InterPro" id="IPR007197">
    <property type="entry name" value="rSAM"/>
</dbReference>
<keyword evidence="4" id="KW-0949">S-adenosyl-L-methionine</keyword>
<keyword evidence="11" id="KW-1185">Reference proteome</keyword>
<dbReference type="CDD" id="cd01335">
    <property type="entry name" value="Radical_SAM"/>
    <property type="match status" value="1"/>
</dbReference>
<dbReference type="InterPro" id="IPR013785">
    <property type="entry name" value="Aldolase_TIM"/>
</dbReference>
<dbReference type="SUPFAM" id="SSF102114">
    <property type="entry name" value="Radical SAM enzymes"/>
    <property type="match status" value="1"/>
</dbReference>
<dbReference type="PANTHER" id="PTHR30352">
    <property type="entry name" value="PYRUVATE FORMATE-LYASE-ACTIVATING ENZYME"/>
    <property type="match status" value="1"/>
</dbReference>
<dbReference type="Proteomes" id="UP000737171">
    <property type="component" value="Unassembled WGS sequence"/>
</dbReference>
<evidence type="ECO:0000256" key="6">
    <source>
        <dbReference type="ARBA" id="ARBA00023002"/>
    </source>
</evidence>
<evidence type="ECO:0000313" key="10">
    <source>
        <dbReference type="EMBL" id="NRF71005.1"/>
    </source>
</evidence>
<dbReference type="InterPro" id="IPR058240">
    <property type="entry name" value="rSAM_sf"/>
</dbReference>
<dbReference type="InterPro" id="IPR001989">
    <property type="entry name" value="Radical_activat_CS"/>
</dbReference>
<dbReference type="Pfam" id="PF04055">
    <property type="entry name" value="Radical_SAM"/>
    <property type="match status" value="1"/>
</dbReference>
<protein>
    <submittedName>
        <fullName evidence="10">Anaerobic ribonucleoside-triphosphate reductase activating protein</fullName>
    </submittedName>
</protein>